<dbReference type="GO" id="GO:0005886">
    <property type="term" value="C:plasma membrane"/>
    <property type="evidence" value="ECO:0007669"/>
    <property type="project" value="UniProtKB-SubCell"/>
</dbReference>
<comment type="similarity">
    <text evidence="9">Belongs to the G-protein coupled receptor 1 family.</text>
</comment>
<evidence type="ECO:0000313" key="12">
    <source>
        <dbReference type="EMBL" id="PIK56235.1"/>
    </source>
</evidence>
<sequence length="237" mass="26814">MNETSCVGDECWEFTDYGQRILIGCLLILISLSGVFGNALVIFSVYVSRKLRKAINVFVVNLAIADLVTCLGIVSNIIALLSRNGWPFANWICAVSATTLMTCLGVSLYTLGVISINRFVLITKTIEDYQKIFGSKRNIIIWLSFIWIIPVCVVNVPLIIGWGEVGYNQKYHTCSDLLDTEYEHLYDIIIGLGLFPIPLITVIVCYIRIYAHIIKHAQKLATREDLRWSLRQQIHKV</sequence>
<keyword evidence="4 10" id="KW-1133">Transmembrane helix</keyword>
<dbReference type="PANTHER" id="PTHR24228:SF72">
    <property type="entry name" value="G-PROTEIN COUPLED RECEPTORS FAMILY 1 PROFILE DOMAIN-CONTAINING PROTEIN"/>
    <property type="match status" value="1"/>
</dbReference>
<dbReference type="Pfam" id="PF00001">
    <property type="entry name" value="7tm_1"/>
    <property type="match status" value="1"/>
</dbReference>
<feature type="transmembrane region" description="Helical" evidence="10">
    <location>
        <begin position="21"/>
        <end position="46"/>
    </location>
</feature>
<evidence type="ECO:0000256" key="2">
    <source>
        <dbReference type="ARBA" id="ARBA00022475"/>
    </source>
</evidence>
<dbReference type="SUPFAM" id="SSF81321">
    <property type="entry name" value="Family A G protein-coupled receptor-like"/>
    <property type="match status" value="1"/>
</dbReference>
<dbReference type="CDD" id="cd00637">
    <property type="entry name" value="7tm_classA_rhodopsin-like"/>
    <property type="match status" value="1"/>
</dbReference>
<evidence type="ECO:0000256" key="5">
    <source>
        <dbReference type="ARBA" id="ARBA00023040"/>
    </source>
</evidence>
<evidence type="ECO:0000256" key="6">
    <source>
        <dbReference type="ARBA" id="ARBA00023136"/>
    </source>
</evidence>
<name>A0A2G8L7T0_STIJA</name>
<organism evidence="12 13">
    <name type="scientific">Stichopus japonicus</name>
    <name type="common">Sea cucumber</name>
    <dbReference type="NCBI Taxonomy" id="307972"/>
    <lineage>
        <taxon>Eukaryota</taxon>
        <taxon>Metazoa</taxon>
        <taxon>Echinodermata</taxon>
        <taxon>Eleutherozoa</taxon>
        <taxon>Echinozoa</taxon>
        <taxon>Holothuroidea</taxon>
        <taxon>Aspidochirotacea</taxon>
        <taxon>Aspidochirotida</taxon>
        <taxon>Stichopodidae</taxon>
        <taxon>Apostichopus</taxon>
    </lineage>
</organism>
<dbReference type="InterPro" id="IPR017452">
    <property type="entry name" value="GPCR_Rhodpsn_7TM"/>
</dbReference>
<dbReference type="Gene3D" id="1.20.1070.10">
    <property type="entry name" value="Rhodopsin 7-helix transmembrane proteins"/>
    <property type="match status" value="1"/>
</dbReference>
<evidence type="ECO:0000256" key="4">
    <source>
        <dbReference type="ARBA" id="ARBA00022989"/>
    </source>
</evidence>
<dbReference type="Proteomes" id="UP000230750">
    <property type="component" value="Unassembled WGS sequence"/>
</dbReference>
<keyword evidence="8 9" id="KW-0807">Transducer</keyword>
<keyword evidence="6 10" id="KW-0472">Membrane</keyword>
<dbReference type="PANTHER" id="PTHR24228">
    <property type="entry name" value="B2 BRADYKININ RECEPTOR/ANGIOTENSIN II RECEPTOR"/>
    <property type="match status" value="1"/>
</dbReference>
<gene>
    <name evidence="12" type="ORF">BSL78_06873</name>
</gene>
<accession>A0A2G8L7T0</accession>
<keyword evidence="5 9" id="KW-0297">G-protein coupled receptor</keyword>
<evidence type="ECO:0000256" key="3">
    <source>
        <dbReference type="ARBA" id="ARBA00022692"/>
    </source>
</evidence>
<dbReference type="EMBL" id="MRZV01000183">
    <property type="protein sequence ID" value="PIK56235.1"/>
    <property type="molecule type" value="Genomic_DNA"/>
</dbReference>
<feature type="transmembrane region" description="Helical" evidence="10">
    <location>
        <begin position="58"/>
        <end position="82"/>
    </location>
</feature>
<keyword evidence="2" id="KW-1003">Cell membrane</keyword>
<feature type="transmembrane region" description="Helical" evidence="10">
    <location>
        <begin position="139"/>
        <end position="160"/>
    </location>
</feature>
<reference evidence="12 13" key="1">
    <citation type="journal article" date="2017" name="PLoS Biol.">
        <title>The sea cucumber genome provides insights into morphological evolution and visceral regeneration.</title>
        <authorList>
            <person name="Zhang X."/>
            <person name="Sun L."/>
            <person name="Yuan J."/>
            <person name="Sun Y."/>
            <person name="Gao Y."/>
            <person name="Zhang L."/>
            <person name="Li S."/>
            <person name="Dai H."/>
            <person name="Hamel J.F."/>
            <person name="Liu C."/>
            <person name="Yu Y."/>
            <person name="Liu S."/>
            <person name="Lin W."/>
            <person name="Guo K."/>
            <person name="Jin S."/>
            <person name="Xu P."/>
            <person name="Storey K.B."/>
            <person name="Huan P."/>
            <person name="Zhang T."/>
            <person name="Zhou Y."/>
            <person name="Zhang J."/>
            <person name="Lin C."/>
            <person name="Li X."/>
            <person name="Xing L."/>
            <person name="Huo D."/>
            <person name="Sun M."/>
            <person name="Wang L."/>
            <person name="Mercier A."/>
            <person name="Li F."/>
            <person name="Yang H."/>
            <person name="Xiang J."/>
        </authorList>
    </citation>
    <scope>NUCLEOTIDE SEQUENCE [LARGE SCALE GENOMIC DNA]</scope>
    <source>
        <strain evidence="12">Shaxun</strain>
        <tissue evidence="12">Muscle</tissue>
    </source>
</reference>
<dbReference type="GO" id="GO:0004930">
    <property type="term" value="F:G protein-coupled receptor activity"/>
    <property type="evidence" value="ECO:0007669"/>
    <property type="project" value="UniProtKB-KW"/>
</dbReference>
<comment type="subcellular location">
    <subcellularLocation>
        <location evidence="1">Cell membrane</location>
        <topology evidence="1">Multi-pass membrane protein</topology>
    </subcellularLocation>
</comment>
<dbReference type="InterPro" id="IPR000276">
    <property type="entry name" value="GPCR_Rhodpsn"/>
</dbReference>
<feature type="transmembrane region" description="Helical" evidence="10">
    <location>
        <begin position="88"/>
        <end position="114"/>
    </location>
</feature>
<evidence type="ECO:0000256" key="9">
    <source>
        <dbReference type="RuleBase" id="RU000688"/>
    </source>
</evidence>
<evidence type="ECO:0000256" key="7">
    <source>
        <dbReference type="ARBA" id="ARBA00023170"/>
    </source>
</evidence>
<dbReference type="PROSITE" id="PS00237">
    <property type="entry name" value="G_PROTEIN_RECEP_F1_1"/>
    <property type="match status" value="1"/>
</dbReference>
<evidence type="ECO:0000256" key="8">
    <source>
        <dbReference type="ARBA" id="ARBA00023224"/>
    </source>
</evidence>
<keyword evidence="3 9" id="KW-0812">Transmembrane</keyword>
<feature type="transmembrane region" description="Helical" evidence="10">
    <location>
        <begin position="188"/>
        <end position="209"/>
    </location>
</feature>
<evidence type="ECO:0000256" key="1">
    <source>
        <dbReference type="ARBA" id="ARBA00004651"/>
    </source>
</evidence>
<evidence type="ECO:0000259" key="11">
    <source>
        <dbReference type="PROSITE" id="PS50262"/>
    </source>
</evidence>
<protein>
    <submittedName>
        <fullName evidence="12">Putative alpha-1A adrenergic receptor-like</fullName>
    </submittedName>
</protein>
<evidence type="ECO:0000313" key="13">
    <source>
        <dbReference type="Proteomes" id="UP000230750"/>
    </source>
</evidence>
<dbReference type="OrthoDB" id="6358729at2759"/>
<dbReference type="PRINTS" id="PR00237">
    <property type="entry name" value="GPCRRHODOPSN"/>
</dbReference>
<dbReference type="PROSITE" id="PS50262">
    <property type="entry name" value="G_PROTEIN_RECEP_F1_2"/>
    <property type="match status" value="1"/>
</dbReference>
<dbReference type="AlphaFoldDB" id="A0A2G8L7T0"/>
<keyword evidence="7 9" id="KW-0675">Receptor</keyword>
<keyword evidence="13" id="KW-1185">Reference proteome</keyword>
<feature type="domain" description="G-protein coupled receptors family 1 profile" evidence="11">
    <location>
        <begin position="37"/>
        <end position="237"/>
    </location>
</feature>
<evidence type="ECO:0000256" key="10">
    <source>
        <dbReference type="SAM" id="Phobius"/>
    </source>
</evidence>
<proteinExistence type="inferred from homology"/>
<comment type="caution">
    <text evidence="12">The sequence shown here is derived from an EMBL/GenBank/DDBJ whole genome shotgun (WGS) entry which is preliminary data.</text>
</comment>
<dbReference type="STRING" id="307972.A0A2G8L7T0"/>